<dbReference type="SMART" id="SM00347">
    <property type="entry name" value="HTH_MARR"/>
    <property type="match status" value="1"/>
</dbReference>
<dbReference type="AlphaFoldDB" id="A0A1G7ED34"/>
<dbReference type="InterPro" id="IPR000835">
    <property type="entry name" value="HTH_MarR-typ"/>
</dbReference>
<dbReference type="GO" id="GO:0003677">
    <property type="term" value="F:DNA binding"/>
    <property type="evidence" value="ECO:0007669"/>
    <property type="project" value="UniProtKB-KW"/>
</dbReference>
<keyword evidence="3" id="KW-1185">Reference proteome</keyword>
<dbReference type="PROSITE" id="PS50995">
    <property type="entry name" value="HTH_MARR_2"/>
    <property type="match status" value="1"/>
</dbReference>
<reference evidence="2 3" key="1">
    <citation type="submission" date="2016-10" db="EMBL/GenBank/DDBJ databases">
        <authorList>
            <person name="de Groot N.N."/>
        </authorList>
    </citation>
    <scope>NUCLEOTIDE SEQUENCE [LARGE SCALE GENOMIC DNA]</scope>
    <source>
        <strain evidence="2 3">CGMCC 4.3143</strain>
    </source>
</reference>
<dbReference type="PANTHER" id="PTHR33164:SF43">
    <property type="entry name" value="HTH-TYPE TRANSCRIPTIONAL REPRESSOR YETL"/>
    <property type="match status" value="1"/>
</dbReference>
<dbReference type="PRINTS" id="PR00598">
    <property type="entry name" value="HTHMARR"/>
</dbReference>
<feature type="domain" description="HTH marR-type" evidence="1">
    <location>
        <begin position="10"/>
        <end position="138"/>
    </location>
</feature>
<dbReference type="InterPro" id="IPR011991">
    <property type="entry name" value="ArsR-like_HTH"/>
</dbReference>
<evidence type="ECO:0000259" key="1">
    <source>
        <dbReference type="PROSITE" id="PS50995"/>
    </source>
</evidence>
<evidence type="ECO:0000313" key="2">
    <source>
        <dbReference type="EMBL" id="SDE61580.1"/>
    </source>
</evidence>
<dbReference type="GO" id="GO:0006950">
    <property type="term" value="P:response to stress"/>
    <property type="evidence" value="ECO:0007669"/>
    <property type="project" value="TreeGrafter"/>
</dbReference>
<proteinExistence type="predicted"/>
<dbReference type="CDD" id="cd00090">
    <property type="entry name" value="HTH_ARSR"/>
    <property type="match status" value="1"/>
</dbReference>
<gene>
    <name evidence="2" type="ORF">SAMN05216377_101340</name>
</gene>
<dbReference type="OrthoDB" id="5148120at2"/>
<dbReference type="STRING" id="366584.SAMN05216377_101340"/>
<protein>
    <submittedName>
        <fullName evidence="2">DNA-binding transcriptional regulator, MarR family</fullName>
    </submittedName>
</protein>
<organism evidence="2 3">
    <name type="scientific">Pseudonocardia oroxyli</name>
    <dbReference type="NCBI Taxonomy" id="366584"/>
    <lineage>
        <taxon>Bacteria</taxon>
        <taxon>Bacillati</taxon>
        <taxon>Actinomycetota</taxon>
        <taxon>Actinomycetes</taxon>
        <taxon>Pseudonocardiales</taxon>
        <taxon>Pseudonocardiaceae</taxon>
        <taxon>Pseudonocardia</taxon>
    </lineage>
</organism>
<accession>A0A1G7ED34</accession>
<sequence length="164" mass="17284">MNGGADGRVDGALAERLRELVAASDAYRQTAARLLRLGVPETTILVTLLHDGPQRPTALARRVGVTPATVTAQLDRLELAGHVVRQANPRDRRSVLVALTPPGRALVERLSAVFARDVATGSAGDDPAIGAAVDRILGGVARQLQDRARDEHGMGHDLGLSPVK</sequence>
<dbReference type="Pfam" id="PF01047">
    <property type="entry name" value="MarR"/>
    <property type="match status" value="1"/>
</dbReference>
<dbReference type="InterPro" id="IPR036388">
    <property type="entry name" value="WH-like_DNA-bd_sf"/>
</dbReference>
<name>A0A1G7ED34_PSEOR</name>
<evidence type="ECO:0000313" key="3">
    <source>
        <dbReference type="Proteomes" id="UP000198967"/>
    </source>
</evidence>
<dbReference type="Gene3D" id="1.10.10.10">
    <property type="entry name" value="Winged helix-like DNA-binding domain superfamily/Winged helix DNA-binding domain"/>
    <property type="match status" value="1"/>
</dbReference>
<dbReference type="Proteomes" id="UP000198967">
    <property type="component" value="Unassembled WGS sequence"/>
</dbReference>
<dbReference type="InterPro" id="IPR036390">
    <property type="entry name" value="WH_DNA-bd_sf"/>
</dbReference>
<dbReference type="InterPro" id="IPR039422">
    <property type="entry name" value="MarR/SlyA-like"/>
</dbReference>
<dbReference type="PANTHER" id="PTHR33164">
    <property type="entry name" value="TRANSCRIPTIONAL REGULATOR, MARR FAMILY"/>
    <property type="match status" value="1"/>
</dbReference>
<dbReference type="GO" id="GO:0003700">
    <property type="term" value="F:DNA-binding transcription factor activity"/>
    <property type="evidence" value="ECO:0007669"/>
    <property type="project" value="InterPro"/>
</dbReference>
<keyword evidence="2" id="KW-0238">DNA-binding</keyword>
<dbReference type="SUPFAM" id="SSF46785">
    <property type="entry name" value="Winged helix' DNA-binding domain"/>
    <property type="match status" value="1"/>
</dbReference>
<dbReference type="EMBL" id="FNBE01000001">
    <property type="protein sequence ID" value="SDE61580.1"/>
    <property type="molecule type" value="Genomic_DNA"/>
</dbReference>